<dbReference type="InterPro" id="IPR038454">
    <property type="entry name" value="DnaA_N_sf"/>
</dbReference>
<proteinExistence type="predicted"/>
<evidence type="ECO:0000259" key="1">
    <source>
        <dbReference type="Pfam" id="PF11638"/>
    </source>
</evidence>
<comment type="caution">
    <text evidence="2">The sequence shown here is derived from an EMBL/GenBank/DDBJ whole genome shotgun (WGS) entry which is preliminary data.</text>
</comment>
<organism evidence="2">
    <name type="scientific">termite gut metagenome</name>
    <dbReference type="NCBI Taxonomy" id="433724"/>
    <lineage>
        <taxon>unclassified sequences</taxon>
        <taxon>metagenomes</taxon>
        <taxon>organismal metagenomes</taxon>
    </lineage>
</organism>
<dbReference type="Gene3D" id="3.30.300.180">
    <property type="match status" value="1"/>
</dbReference>
<dbReference type="InterPro" id="IPR024633">
    <property type="entry name" value="DnaA_N_dom"/>
</dbReference>
<feature type="non-terminal residue" evidence="2">
    <location>
        <position position="237"/>
    </location>
</feature>
<feature type="domain" description="DnaA N-terminal" evidence="1">
    <location>
        <begin position="7"/>
        <end position="64"/>
    </location>
</feature>
<sequence>MESHLKIWNGCLGIIRDNISESAYSIWFTPIVPLQYAEDDFTIQVPSQFFYEFIEENYADLIYHTLLRITGKKITLNYRIIVDTSNQYTGHTTLQSEHPINSDENQRAAKSLNQAPSPFDSPSVVQDWNPNLNNKLNFINFFEGSSNEIARSISLKIILRKRIAFGVNSTYSSSLIYSNACSRLNTTGGAKCALSSLPWIIPIMWDVLPWDVCIEANCAKAWTWPCASVTGRLSSRA</sequence>
<dbReference type="Pfam" id="PF11638">
    <property type="entry name" value="DnaA_N"/>
    <property type="match status" value="1"/>
</dbReference>
<accession>A0A5J4PV18</accession>
<dbReference type="EMBL" id="SNRY01006503">
    <property type="protein sequence ID" value="KAA6312454.1"/>
    <property type="molecule type" value="Genomic_DNA"/>
</dbReference>
<evidence type="ECO:0000313" key="2">
    <source>
        <dbReference type="EMBL" id="KAA6312454.1"/>
    </source>
</evidence>
<gene>
    <name evidence="2" type="ORF">EZS27_036619</name>
</gene>
<dbReference type="AlphaFoldDB" id="A0A5J4PV18"/>
<protein>
    <submittedName>
        <fullName evidence="2">Chromosomal replication initiator protein DnaA</fullName>
    </submittedName>
</protein>
<reference evidence="2" key="1">
    <citation type="submission" date="2019-03" db="EMBL/GenBank/DDBJ databases">
        <title>Single cell metagenomics reveals metabolic interactions within the superorganism composed of flagellate Streblomastix strix and complex community of Bacteroidetes bacteria on its surface.</title>
        <authorList>
            <person name="Treitli S.C."/>
            <person name="Kolisko M."/>
            <person name="Husnik F."/>
            <person name="Keeling P."/>
            <person name="Hampl V."/>
        </authorList>
    </citation>
    <scope>NUCLEOTIDE SEQUENCE</scope>
    <source>
        <strain evidence="2">STM</strain>
    </source>
</reference>
<name>A0A5J4PV18_9ZZZZ</name>